<keyword evidence="2" id="KW-1185">Reference proteome</keyword>
<accession>A0A9X1A6T2</accession>
<evidence type="ECO:0000313" key="2">
    <source>
        <dbReference type="Proteomes" id="UP001138921"/>
    </source>
</evidence>
<name>A0A9X1A6T2_9HYPH</name>
<comment type="caution">
    <text evidence="1">The sequence shown here is derived from an EMBL/GenBank/DDBJ whole genome shotgun (WGS) entry which is preliminary data.</text>
</comment>
<gene>
    <name evidence="1" type="ORF">J1C56_02035</name>
</gene>
<evidence type="ECO:0000313" key="1">
    <source>
        <dbReference type="EMBL" id="MBT1154364.1"/>
    </source>
</evidence>
<dbReference type="EMBL" id="JAFLWW010000001">
    <property type="protein sequence ID" value="MBT1154364.1"/>
    <property type="molecule type" value="Genomic_DNA"/>
</dbReference>
<reference evidence="1" key="1">
    <citation type="journal article" date="2021" name="Microorganisms">
        <title>Phylogenomic Reconstruction and Metabolic Potential of the Genus Aminobacter.</title>
        <authorList>
            <person name="Artuso I."/>
            <person name="Turrini P."/>
            <person name="Pirolo M."/>
            <person name="Lugli G.A."/>
            <person name="Ventura M."/>
            <person name="Visca P."/>
        </authorList>
    </citation>
    <scope>NUCLEOTIDE SEQUENCE</scope>
    <source>
        <strain evidence="1">LMG 26462</strain>
    </source>
</reference>
<dbReference type="Proteomes" id="UP001138921">
    <property type="component" value="Unassembled WGS sequence"/>
</dbReference>
<reference evidence="1" key="2">
    <citation type="submission" date="2021-03" db="EMBL/GenBank/DDBJ databases">
        <authorList>
            <person name="Artuso I."/>
            <person name="Turrini P."/>
            <person name="Pirolo M."/>
            <person name="Lugli G.A."/>
            <person name="Ventura M."/>
            <person name="Visca P."/>
        </authorList>
    </citation>
    <scope>NUCLEOTIDE SEQUENCE</scope>
    <source>
        <strain evidence="1">LMG 26462</strain>
    </source>
</reference>
<sequence>MGHMALLGAGKPPVAAGGASPTFNKTAGPAWQNIANGSSVATFSATAIGTADAGRYVVVGVGLHAAATKVVTGITVGGVALTKAIESTDASYKSSLWYGNVPTGTTADIVVTVTAAFAISYIGIVVAEMTLPTPTPTATAMRADSYTGSAGSVSLTVPSSGIGVIVAMVTKGVGTADVGTWTNATEDYETISTVYALGFAHTTTTGALTISVAGDGDNNINMASAAWGP</sequence>
<protein>
    <submittedName>
        <fullName evidence="1">Uncharacterized protein</fullName>
    </submittedName>
</protein>
<proteinExistence type="predicted"/>
<dbReference type="AlphaFoldDB" id="A0A9X1A6T2"/>
<organism evidence="1 2">
    <name type="scientific">Aminobacter anthyllidis</name>
    <dbReference type="NCBI Taxonomy" id="1035067"/>
    <lineage>
        <taxon>Bacteria</taxon>
        <taxon>Pseudomonadati</taxon>
        <taxon>Pseudomonadota</taxon>
        <taxon>Alphaproteobacteria</taxon>
        <taxon>Hyphomicrobiales</taxon>
        <taxon>Phyllobacteriaceae</taxon>
        <taxon>Aminobacter</taxon>
    </lineage>
</organism>